<evidence type="ECO:0000256" key="12">
    <source>
        <dbReference type="SAM" id="SignalP"/>
    </source>
</evidence>
<feature type="compositionally biased region" description="Low complexity" evidence="11">
    <location>
        <begin position="1152"/>
        <end position="1166"/>
    </location>
</feature>
<dbReference type="Gene3D" id="1.10.390.10">
    <property type="entry name" value="Neutral Protease Domain 2"/>
    <property type="match status" value="1"/>
</dbReference>
<reference evidence="14" key="1">
    <citation type="submission" date="2021-08" db="EMBL/GenBank/DDBJ databases">
        <authorList>
            <person name="Stevens D.C."/>
        </authorList>
    </citation>
    <scope>NUCLEOTIDE SEQUENCE</scope>
    <source>
        <strain evidence="14">DSM 53165</strain>
    </source>
</reference>
<sequence>MQHHRSRIGLVPCGYLLTAALSPAYASAAGEATIAGESAAADVVVTSRQGGVPSFVWAAGSAPVGASPEQAARHHLTRLRGLYAAPRAALAELRRVHVHDTGRGGIVVILRPTVAGVDVMHADVKVLMKRDLNLRAVAGSPHPAALPGSAQAARVSAPAGVSAALRDLFAVDVPEDRWVATRAADAAGRVTYAPTGALPGLRVDRPARVRPVYFPVGAGLVPAHRVEVQATAAGGELQAFVYVIAADDGRVLFRRDAKQRDAFSYRVWADEEGDHRPFDGPMQDFTPHPLGEPMGGPTGGVPANLIAMEGFNTNPDGVADPWLPAGATETRGNNVDAYVNHAGGEGFGGQDFRAAVTAPGVFDHTYDLAAEPLAGEAQGMASITQLFYTTNWLHDWWYDSGFNEAAGNTQADNFGRGGADGDPLLALAQDGALQGARDNAFMVTLEDGESPHMHMFLWSSPSSELSLTVGPMDQELEVGQAAFGPKIYDVTAELVVVDDGMGGSPTDGCEPPLNDVAGKIVLIDRGTCAFELKANLVEAAGAVGVIYPDILPDKPAYPPGPDHTIDDPTIPGQGLSKSDGDALKAQLMNGPLTAHMVGNSAPERDGTLDNMIVAHEWGHMIHNRLVECVSWQCRGQGEGWGDFLALHMSLRPDDDLDGTYADSNYASFDPTNYFGIRRVPYSVDFSKNALTFRHISDGEPLPDHPTNDVFGAPNSESHNAGEVWATMMWEAYVAMHKAAAGRKSFDEVRRAMSDYVVTGMMLAPIGPTYTEQRDAILAAMAVADPGDFAAAAAAFARRGAGTCAVGPTRDSFNFAGVMEDFEVRPLGVITAAAVGDATMSCDQDGVVDAGEPGLLTVHLENLGGADLEGATLKVTSKSPSVTFSGETSIELEALTPRASTVLEFPFELPEGLADVELATFSITLTTPGGCKTETVRELAVVLNGDPMAASSSLDDVEAEATLWTEGGNGGKVVWGREPNASSGRGWHADNVDVTTDTWLMSPPLDVAADQPLKISFDHAFSFDASADQNNNILAWDGGVVEISVDDGKTWDDISEYGDPGYNGTVASSDNPLSNRPGYVRVSASYPLLDRVEIDLGSQFAGQQIRLRFRLGTDLATGAFGWDIDNIGFSGVTNKPFPGWVADPGDCIGAVPTTSDGSDTSSDATGAPDSTGDTDSATGGQQAGSDGCACASGGGSGWQAAPLLLLAGLRRRRRVA</sequence>
<evidence type="ECO:0000256" key="10">
    <source>
        <dbReference type="ARBA" id="ARBA00023145"/>
    </source>
</evidence>
<dbReference type="Pfam" id="PF02225">
    <property type="entry name" value="PA"/>
    <property type="match status" value="1"/>
</dbReference>
<evidence type="ECO:0000256" key="5">
    <source>
        <dbReference type="ARBA" id="ARBA00022670"/>
    </source>
</evidence>
<organism evidence="14 15">
    <name type="scientific">Nannocystis pusilla</name>
    <dbReference type="NCBI Taxonomy" id="889268"/>
    <lineage>
        <taxon>Bacteria</taxon>
        <taxon>Pseudomonadati</taxon>
        <taxon>Myxococcota</taxon>
        <taxon>Polyangia</taxon>
        <taxon>Nannocystales</taxon>
        <taxon>Nannocystaceae</taxon>
        <taxon>Nannocystis</taxon>
    </lineage>
</organism>
<dbReference type="SUPFAM" id="SSF52025">
    <property type="entry name" value="PA domain"/>
    <property type="match status" value="1"/>
</dbReference>
<dbReference type="Gene3D" id="3.50.30.30">
    <property type="match status" value="1"/>
</dbReference>
<gene>
    <name evidence="14" type="ORF">K7C98_39420</name>
</gene>
<dbReference type="PANTHER" id="PTHR33478">
    <property type="entry name" value="EXTRACELLULAR METALLOPROTEINASE MEP"/>
    <property type="match status" value="1"/>
</dbReference>
<comment type="cofactor">
    <cofactor evidence="1">
        <name>Zn(2+)</name>
        <dbReference type="ChEBI" id="CHEBI:29105"/>
    </cofactor>
</comment>
<feature type="chain" id="PRO_5046898842" evidence="12">
    <location>
        <begin position="29"/>
        <end position="1215"/>
    </location>
</feature>
<dbReference type="Pfam" id="PF02128">
    <property type="entry name" value="Peptidase_M36"/>
    <property type="match status" value="1"/>
</dbReference>
<evidence type="ECO:0000256" key="1">
    <source>
        <dbReference type="ARBA" id="ARBA00001947"/>
    </source>
</evidence>
<keyword evidence="8" id="KW-0862">Zinc</keyword>
<evidence type="ECO:0000313" key="15">
    <source>
        <dbReference type="Proteomes" id="UP001139031"/>
    </source>
</evidence>
<dbReference type="PANTHER" id="PTHR33478:SF1">
    <property type="entry name" value="EXTRACELLULAR METALLOPROTEINASE MEP"/>
    <property type="match status" value="1"/>
</dbReference>
<keyword evidence="9" id="KW-0482">Metalloprotease</keyword>
<dbReference type="InterPro" id="IPR027268">
    <property type="entry name" value="Peptidase_M4/M1_CTD_sf"/>
</dbReference>
<comment type="subcellular location">
    <subcellularLocation>
        <location evidence="2">Secreted</location>
    </subcellularLocation>
</comment>
<dbReference type="InterPro" id="IPR001842">
    <property type="entry name" value="Peptidase_M36"/>
</dbReference>
<dbReference type="EMBL" id="JAIRAU010000056">
    <property type="protein sequence ID" value="MBZ5715343.1"/>
    <property type="molecule type" value="Genomic_DNA"/>
</dbReference>
<dbReference type="CDD" id="cd04818">
    <property type="entry name" value="PA_subtilisin_1"/>
    <property type="match status" value="1"/>
</dbReference>
<keyword evidence="12" id="KW-0732">Signal</keyword>
<dbReference type="InterPro" id="IPR050371">
    <property type="entry name" value="Fungal_virulence_M36"/>
</dbReference>
<evidence type="ECO:0000256" key="6">
    <source>
        <dbReference type="ARBA" id="ARBA00022723"/>
    </source>
</evidence>
<keyword evidence="6" id="KW-0479">Metal-binding</keyword>
<evidence type="ECO:0000313" key="14">
    <source>
        <dbReference type="EMBL" id="MBZ5715343.1"/>
    </source>
</evidence>
<evidence type="ECO:0000256" key="2">
    <source>
        <dbReference type="ARBA" id="ARBA00004613"/>
    </source>
</evidence>
<keyword evidence="10" id="KW-0865">Zymogen</keyword>
<protein>
    <submittedName>
        <fullName evidence="14">M36 family metallopeptidase</fullName>
    </submittedName>
</protein>
<keyword evidence="4" id="KW-0964">Secreted</keyword>
<evidence type="ECO:0000256" key="9">
    <source>
        <dbReference type="ARBA" id="ARBA00023049"/>
    </source>
</evidence>
<dbReference type="InterPro" id="IPR003137">
    <property type="entry name" value="PA_domain"/>
</dbReference>
<feature type="compositionally biased region" description="Polar residues" evidence="11">
    <location>
        <begin position="1170"/>
        <end position="1179"/>
    </location>
</feature>
<feature type="domain" description="PA" evidence="13">
    <location>
        <begin position="490"/>
        <end position="583"/>
    </location>
</feature>
<dbReference type="InterPro" id="IPR046450">
    <property type="entry name" value="PA_dom_sf"/>
</dbReference>
<evidence type="ECO:0000256" key="11">
    <source>
        <dbReference type="SAM" id="MobiDB-lite"/>
    </source>
</evidence>
<dbReference type="Gene3D" id="3.10.170.10">
    <property type="match status" value="1"/>
</dbReference>
<name>A0ABS7U488_9BACT</name>
<proteinExistence type="inferred from homology"/>
<comment type="caution">
    <text evidence="14">The sequence shown here is derived from an EMBL/GenBank/DDBJ whole genome shotgun (WGS) entry which is preliminary data.</text>
</comment>
<dbReference type="RefSeq" id="WP_224197084.1">
    <property type="nucleotide sequence ID" value="NZ_JAIRAU010000056.1"/>
</dbReference>
<evidence type="ECO:0000259" key="13">
    <source>
        <dbReference type="Pfam" id="PF02225"/>
    </source>
</evidence>
<comment type="similarity">
    <text evidence="3">Belongs to the peptidase M36 family.</text>
</comment>
<feature type="region of interest" description="Disordered" evidence="11">
    <location>
        <begin position="1147"/>
        <end position="1191"/>
    </location>
</feature>
<dbReference type="Gene3D" id="2.60.120.260">
    <property type="entry name" value="Galactose-binding domain-like"/>
    <property type="match status" value="1"/>
</dbReference>
<accession>A0ABS7U488</accession>
<dbReference type="SUPFAM" id="SSF55486">
    <property type="entry name" value="Metalloproteases ('zincins'), catalytic domain"/>
    <property type="match status" value="1"/>
</dbReference>
<feature type="signal peptide" evidence="12">
    <location>
        <begin position="1"/>
        <end position="28"/>
    </location>
</feature>
<keyword evidence="7" id="KW-0378">Hydrolase</keyword>
<evidence type="ECO:0000256" key="7">
    <source>
        <dbReference type="ARBA" id="ARBA00022801"/>
    </source>
</evidence>
<evidence type="ECO:0000256" key="3">
    <source>
        <dbReference type="ARBA" id="ARBA00006006"/>
    </source>
</evidence>
<evidence type="ECO:0000256" key="8">
    <source>
        <dbReference type="ARBA" id="ARBA00022833"/>
    </source>
</evidence>
<keyword evidence="15" id="KW-1185">Reference proteome</keyword>
<keyword evidence="5" id="KW-0645">Protease</keyword>
<evidence type="ECO:0000256" key="4">
    <source>
        <dbReference type="ARBA" id="ARBA00022525"/>
    </source>
</evidence>
<dbReference type="Proteomes" id="UP001139031">
    <property type="component" value="Unassembled WGS sequence"/>
</dbReference>